<keyword evidence="2" id="KW-0202">Cytokine</keyword>
<evidence type="ECO:0000256" key="1">
    <source>
        <dbReference type="ARBA" id="ARBA00004613"/>
    </source>
</evidence>
<dbReference type="InterPro" id="IPR039809">
    <property type="entry name" value="Chemokine_b/g/d"/>
</dbReference>
<feature type="domain" description="Chemokine interleukin-8-like" evidence="6">
    <location>
        <begin position="29"/>
        <end position="89"/>
    </location>
</feature>
<dbReference type="OrthoDB" id="9834099at2759"/>
<name>A0A7L3CIK1_PELUR</name>
<dbReference type="GO" id="GO:0008009">
    <property type="term" value="F:chemokine activity"/>
    <property type="evidence" value="ECO:0007669"/>
    <property type="project" value="InterPro"/>
</dbReference>
<comment type="subcellular location">
    <subcellularLocation>
        <location evidence="1">Secreted</location>
    </subcellularLocation>
</comment>
<dbReference type="CDD" id="cd00169">
    <property type="entry name" value="Chemokine"/>
    <property type="match status" value="1"/>
</dbReference>
<dbReference type="InterPro" id="IPR001811">
    <property type="entry name" value="Chemokine_IL8-like_dom"/>
</dbReference>
<dbReference type="Gene3D" id="2.40.50.40">
    <property type="match status" value="1"/>
</dbReference>
<dbReference type="SUPFAM" id="SSF54117">
    <property type="entry name" value="Interleukin 8-like chemokines"/>
    <property type="match status" value="1"/>
</dbReference>
<feature type="non-terminal residue" evidence="7">
    <location>
        <position position="1"/>
    </location>
</feature>
<sequence>MKVFSLALLTLLLMALWTGNQGVSFRSPYGACCYKEMIVRQKIPAFLIRSYQKTPSHCSRKAVRVELLKGKKFCVDPEEGWFQQYQRQKESTSTST</sequence>
<dbReference type="PANTHER" id="PTHR12015:SF183">
    <property type="entry name" value="C-C MOTIF CHEMOKINE 3"/>
    <property type="match status" value="1"/>
</dbReference>
<evidence type="ECO:0000256" key="2">
    <source>
        <dbReference type="ARBA" id="ARBA00022514"/>
    </source>
</evidence>
<dbReference type="GO" id="GO:0006955">
    <property type="term" value="P:immune response"/>
    <property type="evidence" value="ECO:0007669"/>
    <property type="project" value="InterPro"/>
</dbReference>
<keyword evidence="8" id="KW-1185">Reference proteome</keyword>
<evidence type="ECO:0000256" key="5">
    <source>
        <dbReference type="SAM" id="SignalP"/>
    </source>
</evidence>
<gene>
    <name evidence="7" type="primary">Ccl3_3</name>
    <name evidence="7" type="ORF">PELURI_R05186</name>
</gene>
<comment type="caution">
    <text evidence="7">The sequence shown here is derived from an EMBL/GenBank/DDBJ whole genome shotgun (WGS) entry which is preliminary data.</text>
</comment>
<dbReference type="EMBL" id="VZTQ01014365">
    <property type="protein sequence ID" value="NXT43450.1"/>
    <property type="molecule type" value="Genomic_DNA"/>
</dbReference>
<protein>
    <submittedName>
        <fullName evidence="7">CCL3 protein</fullName>
    </submittedName>
</protein>
<evidence type="ECO:0000313" key="8">
    <source>
        <dbReference type="Proteomes" id="UP000555367"/>
    </source>
</evidence>
<feature type="non-terminal residue" evidence="7">
    <location>
        <position position="96"/>
    </location>
</feature>
<keyword evidence="4 5" id="KW-0732">Signal</keyword>
<accession>A0A7L3CIK1</accession>
<organism evidence="7 8">
    <name type="scientific">Pelecanoides urinatrix</name>
    <name type="common">Common diving petrel</name>
    <name type="synonym">Procellaria urinatrix</name>
    <dbReference type="NCBI Taxonomy" id="37079"/>
    <lineage>
        <taxon>Eukaryota</taxon>
        <taxon>Metazoa</taxon>
        <taxon>Chordata</taxon>
        <taxon>Craniata</taxon>
        <taxon>Vertebrata</taxon>
        <taxon>Euteleostomi</taxon>
        <taxon>Archelosauria</taxon>
        <taxon>Archosauria</taxon>
        <taxon>Dinosauria</taxon>
        <taxon>Saurischia</taxon>
        <taxon>Theropoda</taxon>
        <taxon>Coelurosauria</taxon>
        <taxon>Aves</taxon>
        <taxon>Neognathae</taxon>
        <taxon>Neoaves</taxon>
        <taxon>Aequornithes</taxon>
        <taxon>Procellariiformes</taxon>
        <taxon>Procellariidae</taxon>
        <taxon>Pelecanoides</taxon>
    </lineage>
</organism>
<evidence type="ECO:0000256" key="3">
    <source>
        <dbReference type="ARBA" id="ARBA00022525"/>
    </source>
</evidence>
<reference evidence="7 8" key="1">
    <citation type="submission" date="2019-09" db="EMBL/GenBank/DDBJ databases">
        <title>Bird 10,000 Genomes (B10K) Project - Family phase.</title>
        <authorList>
            <person name="Zhang G."/>
        </authorList>
    </citation>
    <scope>NUCLEOTIDE SEQUENCE [LARGE SCALE GENOMIC DNA]</scope>
    <source>
        <strain evidence="7">B10K-DU-012-45</strain>
    </source>
</reference>
<dbReference type="Proteomes" id="UP000555367">
    <property type="component" value="Unassembled WGS sequence"/>
</dbReference>
<dbReference type="PANTHER" id="PTHR12015">
    <property type="entry name" value="SMALL INDUCIBLE CYTOKINE A"/>
    <property type="match status" value="1"/>
</dbReference>
<dbReference type="InterPro" id="IPR036048">
    <property type="entry name" value="Interleukin_8-like_sf"/>
</dbReference>
<dbReference type="AlphaFoldDB" id="A0A7L3CIK1"/>
<proteinExistence type="predicted"/>
<dbReference type="Pfam" id="PF00048">
    <property type="entry name" value="IL8"/>
    <property type="match status" value="1"/>
</dbReference>
<evidence type="ECO:0000256" key="4">
    <source>
        <dbReference type="ARBA" id="ARBA00022729"/>
    </source>
</evidence>
<evidence type="ECO:0000313" key="7">
    <source>
        <dbReference type="EMBL" id="NXT43450.1"/>
    </source>
</evidence>
<dbReference type="GO" id="GO:0005615">
    <property type="term" value="C:extracellular space"/>
    <property type="evidence" value="ECO:0007669"/>
    <property type="project" value="UniProtKB-KW"/>
</dbReference>
<feature type="signal peptide" evidence="5">
    <location>
        <begin position="1"/>
        <end position="22"/>
    </location>
</feature>
<keyword evidence="3" id="KW-0964">Secreted</keyword>
<dbReference type="SMART" id="SM00199">
    <property type="entry name" value="SCY"/>
    <property type="match status" value="1"/>
</dbReference>
<feature type="chain" id="PRO_5029880039" evidence="5">
    <location>
        <begin position="23"/>
        <end position="96"/>
    </location>
</feature>
<evidence type="ECO:0000259" key="6">
    <source>
        <dbReference type="SMART" id="SM00199"/>
    </source>
</evidence>